<dbReference type="EMBL" id="JAOPHQ010001705">
    <property type="protein sequence ID" value="KAK0150057.1"/>
    <property type="molecule type" value="Genomic_DNA"/>
</dbReference>
<keyword evidence="2" id="KW-0812">Transmembrane</keyword>
<evidence type="ECO:0000256" key="1">
    <source>
        <dbReference type="SAM" id="MobiDB-lite"/>
    </source>
</evidence>
<name>A0AA47N0K8_MERPO</name>
<evidence type="ECO:0000256" key="2">
    <source>
        <dbReference type="SAM" id="Phobius"/>
    </source>
</evidence>
<gene>
    <name evidence="3" type="primary">Strc</name>
    <name evidence="3" type="ORF">N1851_009197</name>
</gene>
<evidence type="ECO:0000313" key="4">
    <source>
        <dbReference type="Proteomes" id="UP001174136"/>
    </source>
</evidence>
<keyword evidence="4" id="KW-1185">Reference proteome</keyword>
<feature type="transmembrane region" description="Helical" evidence="2">
    <location>
        <begin position="6"/>
        <end position="26"/>
    </location>
</feature>
<keyword evidence="2" id="KW-1133">Transmembrane helix</keyword>
<comment type="caution">
    <text evidence="3">The sequence shown here is derived from an EMBL/GenBank/DDBJ whole genome shotgun (WGS) entry which is preliminary data.</text>
</comment>
<protein>
    <submittedName>
        <fullName evidence="3">Stereocilin</fullName>
    </submittedName>
</protein>
<evidence type="ECO:0000313" key="3">
    <source>
        <dbReference type="EMBL" id="KAK0150057.1"/>
    </source>
</evidence>
<sequence>MAEKGLGRATIGFTGFTIAIVWINLLGQALPERIGEVNDPRSEFLKELLSKWSKGGGLNKNPPVQDREQDLHPLVRSIMGGLKSLGLFPRNLGPASLNKPVDRHRLSSFLYNISQYLQEMGAELEEGQLPSSEEQLWEKVLQTFIQSEGSATQNQWNGQGPPRPSVRLQDWFLSLRGSPHWDWLLGLLESLISLSERQPHRPILAFLSQNWRTVSAMLDAMLQALVSGTYGQASAGLQGFICALKGQNDCSFNVSWLQQLLLFLETRSWKPVVSVHPMGEGGEGNRASSASGRLKPFSLPPEATKEEVNASLGDPEEPWSLADDLGSMQNFLLHALSRSGGGDRSGPLAEKNPALVQRLDGLRRGLLHRVGNTVYRNLRNKVSRVTMALLDDVSSRVELPHPNPQGRCSVGEYKRTVIL</sequence>
<keyword evidence="2" id="KW-0472">Membrane</keyword>
<proteinExistence type="predicted"/>
<accession>A0AA47N0K8</accession>
<dbReference type="Proteomes" id="UP001174136">
    <property type="component" value="Unassembled WGS sequence"/>
</dbReference>
<reference evidence="3" key="1">
    <citation type="journal article" date="2023" name="Front. Mar. Sci.">
        <title>A new Merluccius polli reference genome to investigate the effects of global change in West African waters.</title>
        <authorList>
            <person name="Mateo J.L."/>
            <person name="Blanco-Fernandez C."/>
            <person name="Garcia-Vazquez E."/>
            <person name="Machado-Schiaffino G."/>
        </authorList>
    </citation>
    <scope>NUCLEOTIDE SEQUENCE</scope>
    <source>
        <strain evidence="3">C29</strain>
        <tissue evidence="3">Fin</tissue>
    </source>
</reference>
<organism evidence="3 4">
    <name type="scientific">Merluccius polli</name>
    <name type="common">Benguela hake</name>
    <name type="synonym">Merluccius cadenati</name>
    <dbReference type="NCBI Taxonomy" id="89951"/>
    <lineage>
        <taxon>Eukaryota</taxon>
        <taxon>Metazoa</taxon>
        <taxon>Chordata</taxon>
        <taxon>Craniata</taxon>
        <taxon>Vertebrata</taxon>
        <taxon>Euteleostomi</taxon>
        <taxon>Actinopterygii</taxon>
        <taxon>Neopterygii</taxon>
        <taxon>Teleostei</taxon>
        <taxon>Neoteleostei</taxon>
        <taxon>Acanthomorphata</taxon>
        <taxon>Zeiogadaria</taxon>
        <taxon>Gadariae</taxon>
        <taxon>Gadiformes</taxon>
        <taxon>Gadoidei</taxon>
        <taxon>Merlucciidae</taxon>
        <taxon>Merluccius</taxon>
    </lineage>
</organism>
<dbReference type="AlphaFoldDB" id="A0AA47N0K8"/>
<feature type="region of interest" description="Disordered" evidence="1">
    <location>
        <begin position="278"/>
        <end position="316"/>
    </location>
</feature>